<dbReference type="InterPro" id="IPR014756">
    <property type="entry name" value="Ig_E-set"/>
</dbReference>
<reference evidence="1 2" key="1">
    <citation type="submission" date="2018-08" db="EMBL/GenBank/DDBJ databases">
        <title>Genomic Encyclopedia of Archaeal and Bacterial Type Strains, Phase II (KMG-II): from individual species to whole genera.</title>
        <authorList>
            <person name="Goeker M."/>
        </authorList>
    </citation>
    <scope>NUCLEOTIDE SEQUENCE [LARGE SCALE GENOMIC DNA]</scope>
    <source>
        <strain evidence="1 2">DSM 2261</strain>
    </source>
</reference>
<keyword evidence="2" id="KW-1185">Reference proteome</keyword>
<dbReference type="InterPro" id="IPR050583">
    <property type="entry name" value="Mycobacterial_A85_antigen"/>
</dbReference>
<dbReference type="InterPro" id="IPR013783">
    <property type="entry name" value="Ig-like_fold"/>
</dbReference>
<dbReference type="InterPro" id="IPR029058">
    <property type="entry name" value="AB_hydrolase_fold"/>
</dbReference>
<gene>
    <name evidence="1" type="ORF">ATI61_111101</name>
</gene>
<accession>A0ABX9JST0</accession>
<dbReference type="PANTHER" id="PTHR48098">
    <property type="entry name" value="ENTEROCHELIN ESTERASE-RELATED"/>
    <property type="match status" value="1"/>
</dbReference>
<name>A0ABX9JST0_9BACT</name>
<evidence type="ECO:0000313" key="2">
    <source>
        <dbReference type="Proteomes" id="UP000256345"/>
    </source>
</evidence>
<organism evidence="1 2">
    <name type="scientific">Archangium gephyra</name>
    <dbReference type="NCBI Taxonomy" id="48"/>
    <lineage>
        <taxon>Bacteria</taxon>
        <taxon>Pseudomonadati</taxon>
        <taxon>Myxococcota</taxon>
        <taxon>Myxococcia</taxon>
        <taxon>Myxococcales</taxon>
        <taxon>Cystobacterineae</taxon>
        <taxon>Archangiaceae</taxon>
        <taxon>Archangium</taxon>
    </lineage>
</organism>
<dbReference type="Pfam" id="PF00756">
    <property type="entry name" value="Esterase"/>
    <property type="match status" value="1"/>
</dbReference>
<protein>
    <submittedName>
        <fullName evidence="1">Enterochelin esterase family protein</fullName>
    </submittedName>
</protein>
<dbReference type="Gene3D" id="3.40.50.1820">
    <property type="entry name" value="alpha/beta hydrolase"/>
    <property type="match status" value="1"/>
</dbReference>
<dbReference type="Gene3D" id="2.60.40.10">
    <property type="entry name" value="Immunoglobulins"/>
    <property type="match status" value="1"/>
</dbReference>
<proteinExistence type="predicted"/>
<dbReference type="Proteomes" id="UP000256345">
    <property type="component" value="Unassembled WGS sequence"/>
</dbReference>
<dbReference type="CDD" id="cd02859">
    <property type="entry name" value="E_set_AMPKbeta_like_N"/>
    <property type="match status" value="1"/>
</dbReference>
<dbReference type="SUPFAM" id="SSF53474">
    <property type="entry name" value="alpha/beta-Hydrolases"/>
    <property type="match status" value="1"/>
</dbReference>
<sequence>MEQRAREEGTPVIDGETATFVWRGRKPVSVAGDFLDWSGEPIPLKEVAPGLWTHTLTLPRDSYVEYAFQDAKGRRVRDPLNERLTSNGFGDFNHYFHMPESRPTPLALRQRGVPRGTVTRHLVETQELCVGSQRAVHLYSPPTSEPCPLVVVFDGPDYLRRAKLPNLVDNLIAQGRIRPIALAMVANGGPARTVEYTCSEATLAFLLDKVLPLARGELSLVDETREPGAHAVLGSSLGGLIALYTGLRAPHVFGHVLSQSGAFSVWKRDFVVFDLARAAPSRPLDVWLDCGHFEALVEGNERMLPVLRASGHRAEYREYHGGHNYSAWRDNVWHGLEWLFGTGGQRRHEG</sequence>
<evidence type="ECO:0000313" key="1">
    <source>
        <dbReference type="EMBL" id="REG26552.1"/>
    </source>
</evidence>
<dbReference type="SUPFAM" id="SSF81296">
    <property type="entry name" value="E set domains"/>
    <property type="match status" value="1"/>
</dbReference>
<comment type="caution">
    <text evidence="1">The sequence shown here is derived from an EMBL/GenBank/DDBJ whole genome shotgun (WGS) entry which is preliminary data.</text>
</comment>
<dbReference type="EMBL" id="QUMU01000011">
    <property type="protein sequence ID" value="REG26552.1"/>
    <property type="molecule type" value="Genomic_DNA"/>
</dbReference>
<dbReference type="PANTHER" id="PTHR48098:SF3">
    <property type="entry name" value="IRON(III) ENTEROBACTIN ESTERASE"/>
    <property type="match status" value="1"/>
</dbReference>
<dbReference type="InterPro" id="IPR000801">
    <property type="entry name" value="Esterase-like"/>
</dbReference>